<evidence type="ECO:0000313" key="4">
    <source>
        <dbReference type="Proteomes" id="UP000484255"/>
    </source>
</evidence>
<feature type="transmembrane region" description="Helical" evidence="2">
    <location>
        <begin position="120"/>
        <end position="145"/>
    </location>
</feature>
<keyword evidence="4" id="KW-1185">Reference proteome</keyword>
<feature type="transmembrane region" description="Helical" evidence="2">
    <location>
        <begin position="151"/>
        <end position="173"/>
    </location>
</feature>
<accession>A0A7C9TMU8</accession>
<evidence type="ECO:0000256" key="2">
    <source>
        <dbReference type="SAM" id="Phobius"/>
    </source>
</evidence>
<evidence type="ECO:0000256" key="1">
    <source>
        <dbReference type="SAM" id="MobiDB-lite"/>
    </source>
</evidence>
<name>A0A7C9TMU8_9BURK</name>
<sequence>MSAAFRHVYFIGGFDPKSAAHYHRLYRQAVQGRTASPAGETVTVGTQRQQIGHLHRWEVAWQAPGQASCRTRYGVFSWHDVVQAHWPGPLGRALRDYLQVYGRAGTDGTFARVRRAAPAAFWLAVFPFGVACAALGAGAGLGAWAATASGAASASLGALAGLATALLPWRGLVRLLDAEWLLRLYGFTFAQARGRLPDLEARLDAFARELVADAEQAREAGVRELLVVAHSTGAILATDMLDRALRLAPWLGREGPQLGLLTLAHCTPILAYQPAAGAYRAALDRLAAHPGLHWLDVSAPSDWAAFARVTPWGGPATPRLQQRSPRFHQAMDAAQYQRLLRRRHELHMQYLKSTPRVGFYDAVALTAGPDTLATQMARPWTATASGDARPSPHPAPDSSAPA</sequence>
<comment type="caution">
    <text evidence="3">The sequence shown here is derived from an EMBL/GenBank/DDBJ whole genome shotgun (WGS) entry which is preliminary data.</text>
</comment>
<gene>
    <name evidence="3" type="ORF">G3A44_15865</name>
</gene>
<keyword evidence="2" id="KW-0472">Membrane</keyword>
<dbReference type="AlphaFoldDB" id="A0A7C9TMU8"/>
<evidence type="ECO:0008006" key="5">
    <source>
        <dbReference type="Google" id="ProtNLM"/>
    </source>
</evidence>
<organism evidence="3 4">
    <name type="scientific">Ideonella livida</name>
    <dbReference type="NCBI Taxonomy" id="2707176"/>
    <lineage>
        <taxon>Bacteria</taxon>
        <taxon>Pseudomonadati</taxon>
        <taxon>Pseudomonadota</taxon>
        <taxon>Betaproteobacteria</taxon>
        <taxon>Burkholderiales</taxon>
        <taxon>Sphaerotilaceae</taxon>
        <taxon>Ideonella</taxon>
    </lineage>
</organism>
<feature type="region of interest" description="Disordered" evidence="1">
    <location>
        <begin position="380"/>
        <end position="402"/>
    </location>
</feature>
<keyword evidence="2" id="KW-1133">Transmembrane helix</keyword>
<evidence type="ECO:0000313" key="3">
    <source>
        <dbReference type="EMBL" id="NDY92667.1"/>
    </source>
</evidence>
<dbReference type="RefSeq" id="WP_163458717.1">
    <property type="nucleotide sequence ID" value="NZ_JAAGOH010000020.1"/>
</dbReference>
<proteinExistence type="predicted"/>
<dbReference type="EMBL" id="JAAGOH010000020">
    <property type="protein sequence ID" value="NDY92667.1"/>
    <property type="molecule type" value="Genomic_DNA"/>
</dbReference>
<reference evidence="3 4" key="1">
    <citation type="submission" date="2020-02" db="EMBL/GenBank/DDBJ databases">
        <title>Ideonella bacterium strain TBM-1.</title>
        <authorList>
            <person name="Chen W.-M."/>
        </authorList>
    </citation>
    <scope>NUCLEOTIDE SEQUENCE [LARGE SCALE GENOMIC DNA]</scope>
    <source>
        <strain evidence="3 4">TBM-1</strain>
    </source>
</reference>
<protein>
    <recommendedName>
        <fullName evidence="5">Alpha/beta hydrolase</fullName>
    </recommendedName>
</protein>
<dbReference type="Proteomes" id="UP000484255">
    <property type="component" value="Unassembled WGS sequence"/>
</dbReference>
<keyword evidence="2" id="KW-0812">Transmembrane</keyword>